<comment type="caution">
    <text evidence="2">The sequence shown here is derived from an EMBL/GenBank/DDBJ whole genome shotgun (WGS) entry which is preliminary data.</text>
</comment>
<sequence length="206" mass="23167">MKAFSSGLAVIYWLCSMTVVQAIYPEGHFSLVKEIQDREALETFVTAASSNGKTAFVRWIASDINLAEAGSDVRGSPHNPGSGGWPTIRYFTSETGVEGGSYVKKTTKSICDELGTFDAMVDYIEEYGKTVLCGLDNTNCNQHEVDYLERMSPKTLEEIEQEYQRISRMDVERLQEGLQEWNLRRRRILSKMIAARKTESTAGDEL</sequence>
<protein>
    <submittedName>
        <fullName evidence="2">Uncharacterized protein</fullName>
    </submittedName>
</protein>
<dbReference type="OrthoDB" id="39297at2759"/>
<feature type="signal peptide" evidence="1">
    <location>
        <begin position="1"/>
        <end position="22"/>
    </location>
</feature>
<keyword evidence="1" id="KW-0732">Signal</keyword>
<evidence type="ECO:0000256" key="1">
    <source>
        <dbReference type="SAM" id="SignalP"/>
    </source>
</evidence>
<reference evidence="2 3" key="1">
    <citation type="journal article" date="2015" name="Plant Cell">
        <title>Oil accumulation by the oleaginous diatom Fistulifera solaris as revealed by the genome and transcriptome.</title>
        <authorList>
            <person name="Tanaka T."/>
            <person name="Maeda Y."/>
            <person name="Veluchamy A."/>
            <person name="Tanaka M."/>
            <person name="Abida H."/>
            <person name="Marechal E."/>
            <person name="Bowler C."/>
            <person name="Muto M."/>
            <person name="Sunaga Y."/>
            <person name="Tanaka M."/>
            <person name="Yoshino T."/>
            <person name="Taniguchi T."/>
            <person name="Fukuda Y."/>
            <person name="Nemoto M."/>
            <person name="Matsumoto M."/>
            <person name="Wong P.S."/>
            <person name="Aburatani S."/>
            <person name="Fujibuchi W."/>
        </authorList>
    </citation>
    <scope>NUCLEOTIDE SEQUENCE [LARGE SCALE GENOMIC DNA]</scope>
    <source>
        <strain evidence="2 3">JPCC DA0580</strain>
    </source>
</reference>
<dbReference type="InParanoid" id="A0A1Z5JF90"/>
<dbReference type="AlphaFoldDB" id="A0A1Z5JF90"/>
<keyword evidence="3" id="KW-1185">Reference proteome</keyword>
<evidence type="ECO:0000313" key="2">
    <source>
        <dbReference type="EMBL" id="GAX12562.1"/>
    </source>
</evidence>
<dbReference type="EMBL" id="BDSP01000053">
    <property type="protein sequence ID" value="GAX12562.1"/>
    <property type="molecule type" value="Genomic_DNA"/>
</dbReference>
<accession>A0A1Z5JF90</accession>
<name>A0A1Z5JF90_FISSO</name>
<feature type="chain" id="PRO_5012306376" evidence="1">
    <location>
        <begin position="23"/>
        <end position="206"/>
    </location>
</feature>
<evidence type="ECO:0000313" key="3">
    <source>
        <dbReference type="Proteomes" id="UP000198406"/>
    </source>
</evidence>
<proteinExistence type="predicted"/>
<gene>
    <name evidence="2" type="ORF">FisN_13Lu024</name>
</gene>
<organism evidence="2 3">
    <name type="scientific">Fistulifera solaris</name>
    <name type="common">Oleaginous diatom</name>
    <dbReference type="NCBI Taxonomy" id="1519565"/>
    <lineage>
        <taxon>Eukaryota</taxon>
        <taxon>Sar</taxon>
        <taxon>Stramenopiles</taxon>
        <taxon>Ochrophyta</taxon>
        <taxon>Bacillariophyta</taxon>
        <taxon>Bacillariophyceae</taxon>
        <taxon>Bacillariophycidae</taxon>
        <taxon>Naviculales</taxon>
        <taxon>Naviculaceae</taxon>
        <taxon>Fistulifera</taxon>
    </lineage>
</organism>
<dbReference type="Proteomes" id="UP000198406">
    <property type="component" value="Unassembled WGS sequence"/>
</dbReference>